<dbReference type="PANTHER" id="PTHR43451">
    <property type="entry name" value="ACETYLTRANSFERASE (GNAT) FAMILY PROTEIN"/>
    <property type="match status" value="1"/>
</dbReference>
<dbReference type="Proteomes" id="UP000190274">
    <property type="component" value="Chromosome F"/>
</dbReference>
<sequence>MINGLISPPASPLDSMKSKPIVKLNQGHSRTVVPVNRINDIERATLTLAKAFKDSKANDYLMKKFVNIPIDEPVSKTRINAVLHYFNTLYSDKGGEIVEANDFDAVAVWSAPGQHFEQDLTNDPVFNKIFFDDLHDKRDELLQDIDCYYLFIIGKDLTQPRVRGSVRAIFEHYKQKADAEGVALVLEAINEHAKSVYEYFGFKNYYSFAYGVGEVDGNGNPDPNGEGFVGHLMIYYKGDLPGAKDI</sequence>
<dbReference type="InterPro" id="IPR052564">
    <property type="entry name" value="N-acetyltrans/Recomb-assoc"/>
</dbReference>
<evidence type="ECO:0000313" key="1">
    <source>
        <dbReference type="EMBL" id="SCU92077.1"/>
    </source>
</evidence>
<dbReference type="Gene3D" id="3.40.630.30">
    <property type="match status" value="1"/>
</dbReference>
<proteinExistence type="predicted"/>
<organism evidence="1 2">
    <name type="scientific">Lachancea dasiensis</name>
    <dbReference type="NCBI Taxonomy" id="1072105"/>
    <lineage>
        <taxon>Eukaryota</taxon>
        <taxon>Fungi</taxon>
        <taxon>Dikarya</taxon>
        <taxon>Ascomycota</taxon>
        <taxon>Saccharomycotina</taxon>
        <taxon>Saccharomycetes</taxon>
        <taxon>Saccharomycetales</taxon>
        <taxon>Saccharomycetaceae</taxon>
        <taxon>Lachancea</taxon>
    </lineage>
</organism>
<dbReference type="OrthoDB" id="410198at2759"/>
<name>A0A1G4JNG1_9SACH</name>
<dbReference type="EMBL" id="LT598458">
    <property type="protein sequence ID" value="SCU92077.1"/>
    <property type="molecule type" value="Genomic_DNA"/>
</dbReference>
<reference evidence="1 2" key="1">
    <citation type="submission" date="2016-03" db="EMBL/GenBank/DDBJ databases">
        <authorList>
            <person name="Devillers H."/>
        </authorList>
    </citation>
    <scope>NUCLEOTIDE SEQUENCE [LARGE SCALE GENOMIC DNA]</scope>
    <source>
        <strain evidence="1">CBS 10888</strain>
    </source>
</reference>
<dbReference type="AlphaFoldDB" id="A0A1G4JNG1"/>
<gene>
    <name evidence="1" type="ORF">LADA_0F14158G</name>
</gene>
<dbReference type="STRING" id="1266660.A0A1G4JNG1"/>
<evidence type="ECO:0000313" key="2">
    <source>
        <dbReference type="Proteomes" id="UP000190274"/>
    </source>
</evidence>
<keyword evidence="2" id="KW-1185">Reference proteome</keyword>
<accession>A0A1G4JNG1</accession>
<dbReference type="PANTHER" id="PTHR43451:SF1">
    <property type="entry name" value="ACETYLTRANSFERASE"/>
    <property type="match status" value="1"/>
</dbReference>
<protein>
    <submittedName>
        <fullName evidence="1">LADA_0F14158g1_1</fullName>
    </submittedName>
</protein>